<dbReference type="Gene3D" id="3.40.50.1000">
    <property type="entry name" value="HAD superfamily/HAD-like"/>
    <property type="match status" value="1"/>
</dbReference>
<evidence type="ECO:0000256" key="10">
    <source>
        <dbReference type="ARBA" id="ARBA00031693"/>
    </source>
</evidence>
<dbReference type="NCBIfam" id="TIGR00338">
    <property type="entry name" value="serB"/>
    <property type="match status" value="1"/>
</dbReference>
<dbReference type="PANTHER" id="PTHR43344:SF2">
    <property type="entry name" value="PHOSPHOSERINE PHOSPHATASE"/>
    <property type="match status" value="1"/>
</dbReference>
<dbReference type="GO" id="GO:0006564">
    <property type="term" value="P:L-serine biosynthetic process"/>
    <property type="evidence" value="ECO:0007669"/>
    <property type="project" value="UniProtKB-KW"/>
</dbReference>
<gene>
    <name evidence="14" type="primary">serB</name>
    <name evidence="14" type="ORF">NCTC13765_00705</name>
</gene>
<dbReference type="SFLD" id="SFLDG01137">
    <property type="entry name" value="C1.6.1:_Phosphoserine_Phosphat"/>
    <property type="match status" value="1"/>
</dbReference>
<comment type="pathway">
    <text evidence="2">Amino-acid biosynthesis; L-serine biosynthesis; L-serine from 3-phospho-D-glycerate: step 3/3.</text>
</comment>
<comment type="cofactor">
    <cofactor evidence="1">
        <name>Mg(2+)</name>
        <dbReference type="ChEBI" id="CHEBI:18420"/>
    </cofactor>
</comment>
<protein>
    <recommendedName>
        <fullName evidence="4">phosphoserine phosphatase</fullName>
        <ecNumber evidence="4">3.1.3.3</ecNumber>
    </recommendedName>
    <alternativeName>
        <fullName evidence="10">O-phosphoserine phosphohydrolase</fullName>
    </alternativeName>
</protein>
<dbReference type="CDD" id="cd07500">
    <property type="entry name" value="HAD_PSP"/>
    <property type="match status" value="1"/>
</dbReference>
<dbReference type="UniPathway" id="UPA00135">
    <property type="reaction ID" value="UER00198"/>
</dbReference>
<keyword evidence="8" id="KW-0460">Magnesium</keyword>
<dbReference type="GO" id="GO:0005737">
    <property type="term" value="C:cytoplasm"/>
    <property type="evidence" value="ECO:0007669"/>
    <property type="project" value="TreeGrafter"/>
</dbReference>
<evidence type="ECO:0000256" key="9">
    <source>
        <dbReference type="ARBA" id="ARBA00023299"/>
    </source>
</evidence>
<evidence type="ECO:0000256" key="6">
    <source>
        <dbReference type="ARBA" id="ARBA00022723"/>
    </source>
</evidence>
<dbReference type="SFLD" id="SFLDS00003">
    <property type="entry name" value="Haloacid_Dehalogenase"/>
    <property type="match status" value="1"/>
</dbReference>
<dbReference type="InterPro" id="IPR004469">
    <property type="entry name" value="PSP"/>
</dbReference>
<evidence type="ECO:0000256" key="12">
    <source>
        <dbReference type="ARBA" id="ARBA00048523"/>
    </source>
</evidence>
<dbReference type="EC" id="3.1.3.3" evidence="4"/>
<dbReference type="RefSeq" id="WP_019231826.1">
    <property type="nucleotide sequence ID" value="NZ_UHFR01000005.1"/>
</dbReference>
<dbReference type="SFLD" id="SFLDG01136">
    <property type="entry name" value="C1.6:_Phosphoserine_Phosphatas"/>
    <property type="match status" value="1"/>
</dbReference>
<proteinExistence type="inferred from homology"/>
<evidence type="ECO:0000256" key="2">
    <source>
        <dbReference type="ARBA" id="ARBA00005135"/>
    </source>
</evidence>
<comment type="catalytic activity">
    <reaction evidence="11">
        <text>O-phospho-L-serine + H2O = L-serine + phosphate</text>
        <dbReference type="Rhea" id="RHEA:21208"/>
        <dbReference type="ChEBI" id="CHEBI:15377"/>
        <dbReference type="ChEBI" id="CHEBI:33384"/>
        <dbReference type="ChEBI" id="CHEBI:43474"/>
        <dbReference type="ChEBI" id="CHEBI:57524"/>
        <dbReference type="EC" id="3.1.3.3"/>
    </reaction>
</comment>
<comment type="similarity">
    <text evidence="3">Belongs to the HAD-like hydrolase superfamily. SerB family.</text>
</comment>
<dbReference type="Pfam" id="PF12710">
    <property type="entry name" value="HAD"/>
    <property type="match status" value="1"/>
</dbReference>
<keyword evidence="6" id="KW-0479">Metal-binding</keyword>
<accession>A0A380KXF7</accession>
<evidence type="ECO:0000256" key="5">
    <source>
        <dbReference type="ARBA" id="ARBA00022605"/>
    </source>
</evidence>
<evidence type="ECO:0000256" key="13">
    <source>
        <dbReference type="PIRSR" id="PIRSR604469-1"/>
    </source>
</evidence>
<evidence type="ECO:0000256" key="3">
    <source>
        <dbReference type="ARBA" id="ARBA00009184"/>
    </source>
</evidence>
<name>A0A380KXF7_9STRE</name>
<keyword evidence="9" id="KW-0718">Serine biosynthesis</keyword>
<evidence type="ECO:0000256" key="1">
    <source>
        <dbReference type="ARBA" id="ARBA00001946"/>
    </source>
</evidence>
<evidence type="ECO:0000256" key="4">
    <source>
        <dbReference type="ARBA" id="ARBA00012640"/>
    </source>
</evidence>
<dbReference type="AlphaFoldDB" id="A0A380KXF7"/>
<dbReference type="STRING" id="1123307.GCA_000380065_01588"/>
<keyword evidence="15" id="KW-1185">Reference proteome</keyword>
<dbReference type="InterPro" id="IPR050582">
    <property type="entry name" value="HAD-like_SerB"/>
</dbReference>
<dbReference type="OrthoDB" id="9790031at2"/>
<dbReference type="EMBL" id="UHFR01000005">
    <property type="protein sequence ID" value="SUN76241.1"/>
    <property type="molecule type" value="Genomic_DNA"/>
</dbReference>
<dbReference type="InterPro" id="IPR023214">
    <property type="entry name" value="HAD_sf"/>
</dbReference>
<dbReference type="GO" id="GO:0036424">
    <property type="term" value="F:L-phosphoserine phosphatase activity"/>
    <property type="evidence" value="ECO:0007669"/>
    <property type="project" value="InterPro"/>
</dbReference>
<evidence type="ECO:0000256" key="11">
    <source>
        <dbReference type="ARBA" id="ARBA00048138"/>
    </source>
</evidence>
<reference evidence="14" key="1">
    <citation type="submission" date="2018-06" db="EMBL/GenBank/DDBJ databases">
        <authorList>
            <consortium name="Pathogen Informatics"/>
            <person name="Doyle S."/>
        </authorList>
    </citation>
    <scope>NUCLEOTIDE SEQUENCE [LARGE SCALE GENOMIC DNA]</scope>
    <source>
        <strain evidence="14">NCTC13765</strain>
    </source>
</reference>
<dbReference type="InterPro" id="IPR036412">
    <property type="entry name" value="HAD-like_sf"/>
</dbReference>
<keyword evidence="7 14" id="KW-0378">Hydrolase</keyword>
<dbReference type="PANTHER" id="PTHR43344">
    <property type="entry name" value="PHOSPHOSERINE PHOSPHATASE"/>
    <property type="match status" value="1"/>
</dbReference>
<evidence type="ECO:0000313" key="14">
    <source>
        <dbReference type="EMBL" id="SUN76241.1"/>
    </source>
</evidence>
<feature type="active site" description="Proton donor" evidence="13">
    <location>
        <position position="13"/>
    </location>
</feature>
<comment type="catalytic activity">
    <reaction evidence="12">
        <text>O-phospho-D-serine + H2O = D-serine + phosphate</text>
        <dbReference type="Rhea" id="RHEA:24873"/>
        <dbReference type="ChEBI" id="CHEBI:15377"/>
        <dbReference type="ChEBI" id="CHEBI:35247"/>
        <dbReference type="ChEBI" id="CHEBI:43474"/>
        <dbReference type="ChEBI" id="CHEBI:58680"/>
        <dbReference type="EC" id="3.1.3.3"/>
    </reaction>
</comment>
<sequence>MNRVKGLLLMDVDSTLICEEGINLLGKKAGVGQEVAAITEAAMRGELDFEAALRERVSLLEGLPVSIFDEIRQDIHFTAGAHELVSELQARSYKIGVVSGGFHETVDSLVAELGIDYVKANRLEKKDGFLTGRLLGEIVTKEVKKAMLEKWARENGLDMSATVAVGDGANDLLMIKAAGLGIAFNAKPLVREQAPYRIDVPDLTQVLEILDRID</sequence>
<evidence type="ECO:0000313" key="15">
    <source>
        <dbReference type="Proteomes" id="UP000254634"/>
    </source>
</evidence>
<dbReference type="SFLD" id="SFLDG01129">
    <property type="entry name" value="C1.5:_HAD__Beta-PGM__Phosphata"/>
    <property type="match status" value="1"/>
</dbReference>
<dbReference type="SUPFAM" id="SSF56784">
    <property type="entry name" value="HAD-like"/>
    <property type="match status" value="1"/>
</dbReference>
<evidence type="ECO:0000256" key="7">
    <source>
        <dbReference type="ARBA" id="ARBA00022801"/>
    </source>
</evidence>
<feature type="active site" description="Nucleophile" evidence="13">
    <location>
        <position position="11"/>
    </location>
</feature>
<dbReference type="SFLD" id="SFLDF00029">
    <property type="entry name" value="phosphoserine_phosphatase"/>
    <property type="match status" value="1"/>
</dbReference>
<dbReference type="Proteomes" id="UP000254634">
    <property type="component" value="Unassembled WGS sequence"/>
</dbReference>
<dbReference type="GO" id="GO:0000287">
    <property type="term" value="F:magnesium ion binding"/>
    <property type="evidence" value="ECO:0007669"/>
    <property type="project" value="TreeGrafter"/>
</dbReference>
<keyword evidence="5" id="KW-0028">Amino-acid biosynthesis</keyword>
<organism evidence="14 15">
    <name type="scientific">Streptococcus massiliensis</name>
    <dbReference type="NCBI Taxonomy" id="313439"/>
    <lineage>
        <taxon>Bacteria</taxon>
        <taxon>Bacillati</taxon>
        <taxon>Bacillota</taxon>
        <taxon>Bacilli</taxon>
        <taxon>Lactobacillales</taxon>
        <taxon>Streptococcaceae</taxon>
        <taxon>Streptococcus</taxon>
    </lineage>
</organism>
<evidence type="ECO:0000256" key="8">
    <source>
        <dbReference type="ARBA" id="ARBA00022842"/>
    </source>
</evidence>
<dbReference type="NCBIfam" id="TIGR01488">
    <property type="entry name" value="HAD-SF-IB"/>
    <property type="match status" value="1"/>
</dbReference>